<dbReference type="AlphaFoldDB" id="Q6L1T4"/>
<keyword evidence="3 10" id="KW-0808">Transferase</keyword>
<dbReference type="InterPro" id="IPR050102">
    <property type="entry name" value="tRNA_sulfurtransferase_ThiI"/>
</dbReference>
<feature type="binding site" evidence="10">
    <location>
        <begin position="174"/>
        <end position="175"/>
    </location>
    <ligand>
        <name>ATP</name>
        <dbReference type="ChEBI" id="CHEBI:30616"/>
    </ligand>
</feature>
<feature type="active site" description="Cysteine persulfide intermediate" evidence="10">
    <location>
        <position position="433"/>
    </location>
</feature>
<comment type="subcellular location">
    <subcellularLocation>
        <location evidence="10">Cytoplasm</location>
    </subcellularLocation>
</comment>
<evidence type="ECO:0000256" key="3">
    <source>
        <dbReference type="ARBA" id="ARBA00022679"/>
    </source>
</evidence>
<dbReference type="InterPro" id="IPR004114">
    <property type="entry name" value="THUMP_dom"/>
</dbReference>
<dbReference type="InterPro" id="IPR001763">
    <property type="entry name" value="Rhodanese-like_dom"/>
</dbReference>
<keyword evidence="4 10" id="KW-0547">Nucleotide-binding</keyword>
<dbReference type="STRING" id="263820.PTO0483"/>
<keyword evidence="5 10" id="KW-0067">ATP-binding</keyword>
<dbReference type="GO" id="GO:0009228">
    <property type="term" value="P:thiamine biosynthetic process"/>
    <property type="evidence" value="ECO:0007669"/>
    <property type="project" value="UniProtKB-KW"/>
</dbReference>
<feature type="binding site" evidence="10">
    <location>
        <position position="286"/>
    </location>
    <ligand>
        <name>ATP</name>
        <dbReference type="ChEBI" id="CHEBI:30616"/>
    </ligand>
</feature>
<dbReference type="GO" id="GO:0004810">
    <property type="term" value="F:CCA tRNA nucleotidyltransferase activity"/>
    <property type="evidence" value="ECO:0007669"/>
    <property type="project" value="InterPro"/>
</dbReference>
<dbReference type="PROSITE" id="PS51165">
    <property type="entry name" value="THUMP"/>
    <property type="match status" value="1"/>
</dbReference>
<dbReference type="InParanoid" id="Q6L1T4"/>
<evidence type="ECO:0000259" key="11">
    <source>
        <dbReference type="PROSITE" id="PS50206"/>
    </source>
</evidence>
<dbReference type="Proteomes" id="UP000000438">
    <property type="component" value="Chromosome"/>
</dbReference>
<dbReference type="PANTHER" id="PTHR43209">
    <property type="entry name" value="TRNA SULFURTRANSFERASE"/>
    <property type="match status" value="1"/>
</dbReference>
<dbReference type="KEGG" id="pto:PTO0483"/>
<dbReference type="InterPro" id="IPR049962">
    <property type="entry name" value="THUMP_ThiI"/>
</dbReference>
<dbReference type="InterPro" id="IPR020536">
    <property type="entry name" value="ThiI_AANH"/>
</dbReference>
<dbReference type="Pfam" id="PF00581">
    <property type="entry name" value="Rhodanese"/>
    <property type="match status" value="1"/>
</dbReference>
<dbReference type="UniPathway" id="UPA00060"/>
<evidence type="ECO:0000256" key="4">
    <source>
        <dbReference type="ARBA" id="ARBA00022741"/>
    </source>
</evidence>
<keyword evidence="6 10" id="KW-0694">RNA-binding</keyword>
<dbReference type="SUPFAM" id="SSF52402">
    <property type="entry name" value="Adenine nucleotide alpha hydrolases-like"/>
    <property type="match status" value="1"/>
</dbReference>
<dbReference type="InterPro" id="IPR036873">
    <property type="entry name" value="Rhodanese-like_dom_sf"/>
</dbReference>
<dbReference type="OrthoDB" id="372227at2157"/>
<dbReference type="CDD" id="cd11716">
    <property type="entry name" value="THUMP_ThiI"/>
    <property type="match status" value="1"/>
</dbReference>
<dbReference type="GO" id="GO:0052837">
    <property type="term" value="P:thiazole biosynthetic process"/>
    <property type="evidence" value="ECO:0007669"/>
    <property type="project" value="TreeGrafter"/>
</dbReference>
<dbReference type="GO" id="GO:0005829">
    <property type="term" value="C:cytosol"/>
    <property type="evidence" value="ECO:0007669"/>
    <property type="project" value="TreeGrafter"/>
</dbReference>
<dbReference type="PaxDb" id="263820-PTO0483"/>
<dbReference type="InterPro" id="IPR054173">
    <property type="entry name" value="ThiI_fer"/>
</dbReference>
<dbReference type="InterPro" id="IPR014729">
    <property type="entry name" value="Rossmann-like_a/b/a_fold"/>
</dbReference>
<evidence type="ECO:0000256" key="10">
    <source>
        <dbReference type="HAMAP-Rule" id="MF_00021"/>
    </source>
</evidence>
<dbReference type="Gene3D" id="3.40.250.10">
    <property type="entry name" value="Rhodanese-like domain"/>
    <property type="match status" value="1"/>
</dbReference>
<evidence type="ECO:0000259" key="12">
    <source>
        <dbReference type="PROSITE" id="PS51165"/>
    </source>
</evidence>
<dbReference type="EC" id="2.8.1.4" evidence="10"/>
<dbReference type="eggNOG" id="arCOG00038">
    <property type="taxonomic scope" value="Archaea"/>
</dbReference>
<dbReference type="GO" id="GO:0002937">
    <property type="term" value="P:tRNA 4-thiouridine biosynthesis"/>
    <property type="evidence" value="ECO:0007669"/>
    <property type="project" value="TreeGrafter"/>
</dbReference>
<sequence>MYIVRYSEIGIKGERARRKMEGILSYNIKAALESLNINADVIRTRGRIYVMSDNDISDLLKRIFGIKSFSSALMFKFSSIDDIKNIVYRLYNEKVYKKTFGIFAKRAGNHKFTSKDVERIVGDALYKNSNGVDLENPEVPIYIEIRDDKFYVFDRIIPGTGGLPLRSEGSALSLFSGGNDSPLATYMVMKRGSPCDLLFCSFAHPEDTYNMLLSARRLFDKYSYGYDPLIYIIDGTELASRIMERNQKYGNLIFKKLLYLYADNLCSLKNYNAMVTGESIGQVSSQTLENLRSLSHGIDHPILRPLIGFDKDEIVSKSRELGIFEYNHLGEFCSIVSKRPGVRVSVDELNNEMRYYNIDLMKTSLVLKYSEINNYINAMKSSFIRDIPDDAVVMDLRPASDYIKWHLNGSLNIDVKNLKNMNFDKDKTYVFYCRKGLNSAYAASILRKNGINAYYTTENNVKRLKPNSL</sequence>
<dbReference type="Pfam" id="PF02926">
    <property type="entry name" value="THUMP"/>
    <property type="match status" value="1"/>
</dbReference>
<evidence type="ECO:0000256" key="6">
    <source>
        <dbReference type="ARBA" id="ARBA00022884"/>
    </source>
</evidence>
<dbReference type="GO" id="GO:0009229">
    <property type="term" value="P:thiamine diphosphate biosynthetic process"/>
    <property type="evidence" value="ECO:0007669"/>
    <property type="project" value="UniProtKB-UniRule"/>
</dbReference>
<dbReference type="RefSeq" id="WP_011177284.1">
    <property type="nucleotide sequence ID" value="NC_005877.1"/>
</dbReference>
<dbReference type="FunCoup" id="Q6L1T4">
    <property type="interactions" value="61"/>
</dbReference>
<dbReference type="GO" id="GO:0000049">
    <property type="term" value="F:tRNA binding"/>
    <property type="evidence" value="ECO:0007669"/>
    <property type="project" value="UniProtKB-UniRule"/>
</dbReference>
<feature type="domain" description="Rhodanese" evidence="11">
    <location>
        <begin position="387"/>
        <end position="454"/>
    </location>
</feature>
<dbReference type="GO" id="GO:0140741">
    <property type="term" value="F:tRNA-uracil-4 sulfurtransferase activity"/>
    <property type="evidence" value="ECO:0007669"/>
    <property type="project" value="UniProtKB-EC"/>
</dbReference>
<evidence type="ECO:0000256" key="5">
    <source>
        <dbReference type="ARBA" id="ARBA00022840"/>
    </source>
</evidence>
<dbReference type="SUPFAM" id="SSF143437">
    <property type="entry name" value="THUMP domain-like"/>
    <property type="match status" value="1"/>
</dbReference>
<dbReference type="GO" id="GO:0005524">
    <property type="term" value="F:ATP binding"/>
    <property type="evidence" value="ECO:0007669"/>
    <property type="project" value="UniProtKB-UniRule"/>
</dbReference>
<comment type="caution">
    <text evidence="10">Lacks conserved residue(s) required for the propagation of feature annotation.</text>
</comment>
<proteinExistence type="inferred from homology"/>
<name>Q6L1T4_PICTO</name>
<dbReference type="Gene3D" id="3.30.2130.30">
    <property type="match status" value="1"/>
</dbReference>
<dbReference type="GeneID" id="2844894"/>
<evidence type="ECO:0000313" key="13">
    <source>
        <dbReference type="EMBL" id="AAT43068.1"/>
    </source>
</evidence>
<keyword evidence="7 10" id="KW-0784">Thiamine biosynthesis</keyword>
<dbReference type="SMART" id="SM00981">
    <property type="entry name" value="THUMP"/>
    <property type="match status" value="1"/>
</dbReference>
<comment type="pathway">
    <text evidence="10">Cofactor biosynthesis; thiamine diphosphate biosynthesis.</text>
</comment>
<dbReference type="SMART" id="SM00450">
    <property type="entry name" value="RHOD"/>
    <property type="match status" value="1"/>
</dbReference>
<evidence type="ECO:0000256" key="2">
    <source>
        <dbReference type="ARBA" id="ARBA00022555"/>
    </source>
</evidence>
<accession>Q6L1T4</accession>
<comment type="similarity">
    <text evidence="10">Belongs to the ThiI family.</text>
</comment>
<dbReference type="SUPFAM" id="SSF52821">
    <property type="entry name" value="Rhodanese/Cell cycle control phosphatase"/>
    <property type="match status" value="1"/>
</dbReference>
<dbReference type="eggNOG" id="arCOG02021">
    <property type="taxonomic scope" value="Archaea"/>
</dbReference>
<dbReference type="PROSITE" id="PS50206">
    <property type="entry name" value="RHODANESE_3"/>
    <property type="match status" value="1"/>
</dbReference>
<keyword evidence="8" id="KW-1015">Disulfide bond</keyword>
<comment type="catalytic activity">
    <reaction evidence="10">
        <text>[ThiI sulfur-carrier protein]-S-sulfanyl-L-cysteine + a uridine in tRNA + 2 reduced [2Fe-2S]-[ferredoxin] + ATP + H(+) = [ThiI sulfur-carrier protein]-L-cysteine + a 4-thiouridine in tRNA + 2 oxidized [2Fe-2S]-[ferredoxin] + AMP + diphosphate</text>
        <dbReference type="Rhea" id="RHEA:24176"/>
        <dbReference type="Rhea" id="RHEA-COMP:10000"/>
        <dbReference type="Rhea" id="RHEA-COMP:10001"/>
        <dbReference type="Rhea" id="RHEA-COMP:13337"/>
        <dbReference type="Rhea" id="RHEA-COMP:13338"/>
        <dbReference type="Rhea" id="RHEA-COMP:13339"/>
        <dbReference type="Rhea" id="RHEA-COMP:13340"/>
        <dbReference type="ChEBI" id="CHEBI:15378"/>
        <dbReference type="ChEBI" id="CHEBI:29950"/>
        <dbReference type="ChEBI" id="CHEBI:30616"/>
        <dbReference type="ChEBI" id="CHEBI:33019"/>
        <dbReference type="ChEBI" id="CHEBI:33737"/>
        <dbReference type="ChEBI" id="CHEBI:33738"/>
        <dbReference type="ChEBI" id="CHEBI:61963"/>
        <dbReference type="ChEBI" id="CHEBI:65315"/>
        <dbReference type="ChEBI" id="CHEBI:136798"/>
        <dbReference type="ChEBI" id="CHEBI:456215"/>
        <dbReference type="EC" id="2.8.1.4"/>
    </reaction>
</comment>
<dbReference type="HOGENOM" id="CLU_037952_4_1_2"/>
<organism evidence="13 14">
    <name type="scientific">Picrophilus torridus (strain ATCC 700027 / DSM 9790 / JCM 10055 / NBRC 100828 / KAW 2/3)</name>
    <dbReference type="NCBI Taxonomy" id="1122961"/>
    <lineage>
        <taxon>Archaea</taxon>
        <taxon>Methanobacteriati</taxon>
        <taxon>Thermoplasmatota</taxon>
        <taxon>Thermoplasmata</taxon>
        <taxon>Thermoplasmatales</taxon>
        <taxon>Picrophilaceae</taxon>
        <taxon>Picrophilus</taxon>
    </lineage>
</organism>
<comment type="catalytic activity">
    <reaction evidence="10">
        <text>[ThiS sulfur-carrier protein]-C-terminal Gly-Gly-AMP + S-sulfanyl-L-cysteinyl-[cysteine desulfurase] + AH2 = [ThiS sulfur-carrier protein]-C-terminal-Gly-aminoethanethioate + L-cysteinyl-[cysteine desulfurase] + A + AMP + 2 H(+)</text>
        <dbReference type="Rhea" id="RHEA:43340"/>
        <dbReference type="Rhea" id="RHEA-COMP:12157"/>
        <dbReference type="Rhea" id="RHEA-COMP:12158"/>
        <dbReference type="Rhea" id="RHEA-COMP:12910"/>
        <dbReference type="Rhea" id="RHEA-COMP:19908"/>
        <dbReference type="ChEBI" id="CHEBI:13193"/>
        <dbReference type="ChEBI" id="CHEBI:15378"/>
        <dbReference type="ChEBI" id="CHEBI:17499"/>
        <dbReference type="ChEBI" id="CHEBI:29950"/>
        <dbReference type="ChEBI" id="CHEBI:61963"/>
        <dbReference type="ChEBI" id="CHEBI:90618"/>
        <dbReference type="ChEBI" id="CHEBI:232372"/>
        <dbReference type="ChEBI" id="CHEBI:456215"/>
    </reaction>
</comment>
<dbReference type="HAMAP" id="MF_00021">
    <property type="entry name" value="ThiI"/>
    <property type="match status" value="1"/>
</dbReference>
<feature type="domain" description="THUMP" evidence="12">
    <location>
        <begin position="54"/>
        <end position="156"/>
    </location>
</feature>
<feature type="binding site" evidence="10">
    <location>
        <position position="255"/>
    </location>
    <ligand>
        <name>ATP</name>
        <dbReference type="ChEBI" id="CHEBI:30616"/>
    </ligand>
</feature>
<dbReference type="Gene3D" id="3.40.50.620">
    <property type="entry name" value="HUPs"/>
    <property type="match status" value="1"/>
</dbReference>
<keyword evidence="2 10" id="KW-0820">tRNA-binding</keyword>
<dbReference type="InterPro" id="IPR003720">
    <property type="entry name" value="tRNA_STrfase"/>
</dbReference>
<dbReference type="EMBL" id="AE017261">
    <property type="protein sequence ID" value="AAT43068.1"/>
    <property type="molecule type" value="Genomic_DNA"/>
</dbReference>
<evidence type="ECO:0000256" key="7">
    <source>
        <dbReference type="ARBA" id="ARBA00022977"/>
    </source>
</evidence>
<evidence type="ECO:0000313" key="14">
    <source>
        <dbReference type="Proteomes" id="UP000000438"/>
    </source>
</evidence>
<comment type="function">
    <text evidence="10">Catalyzes the ATP-dependent transfer of a sulfur to tRNA to produce 4-thiouridine in position 8 of tRNAs, which functions as a near-UV photosensor. Also catalyzes the transfer of sulfur to the sulfur carrier protein ThiS, forming ThiS-thiocarboxylate. This is a step in the synthesis of thiazole, in the thiamine biosynthesis pathway. The sulfur is donated as persulfide by IscS.</text>
</comment>
<dbReference type="Pfam" id="PF02568">
    <property type="entry name" value="ThiI"/>
    <property type="match status" value="1"/>
</dbReference>
<keyword evidence="9" id="KW-0676">Redox-active center</keyword>
<reference evidence="13 14" key="1">
    <citation type="journal article" date="2004" name="Proc. Natl. Acad. Sci. U.S.A.">
        <title>Genome sequence of Picrophilus torridus and its implications for life around pH 0.</title>
        <authorList>
            <person name="Futterer O."/>
            <person name="Angelov A."/>
            <person name="Liesegang H."/>
            <person name="Gottschalk G."/>
            <person name="Schleper C."/>
            <person name="Schepers B."/>
            <person name="Dock C."/>
            <person name="Antranikian G."/>
            <person name="Liebl W."/>
        </authorList>
    </citation>
    <scope>NUCLEOTIDE SEQUENCE [LARGE SCALE GENOMIC DNA]</scope>
    <source>
        <strain evidence="14">ATCC 700027 / DSM 9790 / JCM 10055 / NBRC 100828</strain>
    </source>
</reference>
<dbReference type="CDD" id="cd00158">
    <property type="entry name" value="RHOD"/>
    <property type="match status" value="1"/>
</dbReference>
<keyword evidence="1 10" id="KW-0963">Cytoplasm</keyword>
<evidence type="ECO:0000256" key="1">
    <source>
        <dbReference type="ARBA" id="ARBA00022490"/>
    </source>
</evidence>
<feature type="binding site" evidence="10">
    <location>
        <position position="277"/>
    </location>
    <ligand>
        <name>ATP</name>
        <dbReference type="ChEBI" id="CHEBI:30616"/>
    </ligand>
</feature>
<gene>
    <name evidence="10" type="primary">thiI</name>
    <name evidence="13" type="ordered locus">PTO0483</name>
</gene>
<evidence type="ECO:0000256" key="9">
    <source>
        <dbReference type="ARBA" id="ARBA00023284"/>
    </source>
</evidence>
<protein>
    <recommendedName>
        <fullName evidence="10">tRNA sulfurtransferase</fullName>
        <ecNumber evidence="10">2.8.1.4</ecNumber>
    </recommendedName>
    <alternativeName>
        <fullName evidence="10">Sulfur carrier protein ThiS sulfurtransferase</fullName>
    </alternativeName>
    <alternativeName>
        <fullName evidence="10">Thiamine biosynthesis protein ThiI</fullName>
    </alternativeName>
    <alternativeName>
        <fullName evidence="10">tRNA 4-thiouridine synthase</fullName>
    </alternativeName>
</protein>
<dbReference type="Pfam" id="PF22025">
    <property type="entry name" value="ThiI_fer"/>
    <property type="match status" value="1"/>
</dbReference>
<dbReference type="PANTHER" id="PTHR43209:SF1">
    <property type="entry name" value="TRNA SULFURTRANSFERASE"/>
    <property type="match status" value="1"/>
</dbReference>
<evidence type="ECO:0000256" key="8">
    <source>
        <dbReference type="ARBA" id="ARBA00023157"/>
    </source>
</evidence>